<name>A0A1I2QIJ1_9BACT</name>
<dbReference type="AlphaFoldDB" id="A0A1I2QIJ1"/>
<gene>
    <name evidence="2" type="ORF">SAMN04487988_102296</name>
</gene>
<keyword evidence="3" id="KW-1185">Reference proteome</keyword>
<feature type="signal peptide" evidence="1">
    <location>
        <begin position="1"/>
        <end position="27"/>
    </location>
</feature>
<organism evidence="2 3">
    <name type="scientific">Algoriphagus hitonicola</name>
    <dbReference type="NCBI Taxonomy" id="435880"/>
    <lineage>
        <taxon>Bacteria</taxon>
        <taxon>Pseudomonadati</taxon>
        <taxon>Bacteroidota</taxon>
        <taxon>Cytophagia</taxon>
        <taxon>Cytophagales</taxon>
        <taxon>Cyclobacteriaceae</taxon>
        <taxon>Algoriphagus</taxon>
    </lineage>
</organism>
<evidence type="ECO:0000313" key="2">
    <source>
        <dbReference type="EMBL" id="SFG28128.1"/>
    </source>
</evidence>
<evidence type="ECO:0000256" key="1">
    <source>
        <dbReference type="SAM" id="SignalP"/>
    </source>
</evidence>
<dbReference type="EMBL" id="FOPC01000002">
    <property type="protein sequence ID" value="SFG28128.1"/>
    <property type="molecule type" value="Genomic_DNA"/>
</dbReference>
<dbReference type="STRING" id="435880.SAMN04487988_102296"/>
<feature type="chain" id="PRO_5011658564" evidence="1">
    <location>
        <begin position="28"/>
        <end position="63"/>
    </location>
</feature>
<protein>
    <submittedName>
        <fullName evidence="2">Uncharacterized protein</fullName>
    </submittedName>
</protein>
<sequence length="63" mass="7046">MMSLPIKNLFKTGIFAFTLFFSSSVLAQDGRIYPLETPDEPRAILLGTGGVENQPAPETWFRQ</sequence>
<dbReference type="Proteomes" id="UP000199642">
    <property type="component" value="Unassembled WGS sequence"/>
</dbReference>
<evidence type="ECO:0000313" key="3">
    <source>
        <dbReference type="Proteomes" id="UP000199642"/>
    </source>
</evidence>
<accession>A0A1I2QIJ1</accession>
<keyword evidence="1" id="KW-0732">Signal</keyword>
<proteinExistence type="predicted"/>
<reference evidence="3" key="1">
    <citation type="submission" date="2016-10" db="EMBL/GenBank/DDBJ databases">
        <authorList>
            <person name="Varghese N."/>
            <person name="Submissions S."/>
        </authorList>
    </citation>
    <scope>NUCLEOTIDE SEQUENCE [LARGE SCALE GENOMIC DNA]</scope>
    <source>
        <strain evidence="3">DSM 19315</strain>
    </source>
</reference>